<accession>T1EVX5</accession>
<keyword evidence="3" id="KW-1185">Reference proteome</keyword>
<name>T1EVX5_HELRO</name>
<organism evidence="2 3">
    <name type="scientific">Helobdella robusta</name>
    <name type="common">Californian leech</name>
    <dbReference type="NCBI Taxonomy" id="6412"/>
    <lineage>
        <taxon>Eukaryota</taxon>
        <taxon>Metazoa</taxon>
        <taxon>Spiralia</taxon>
        <taxon>Lophotrochozoa</taxon>
        <taxon>Annelida</taxon>
        <taxon>Clitellata</taxon>
        <taxon>Hirudinea</taxon>
        <taxon>Rhynchobdellida</taxon>
        <taxon>Glossiphoniidae</taxon>
        <taxon>Helobdella</taxon>
    </lineage>
</organism>
<dbReference type="AlphaFoldDB" id="T1EVX5"/>
<dbReference type="EMBL" id="AMQM01001873">
    <property type="status" value="NOT_ANNOTATED_CDS"/>
    <property type="molecule type" value="Genomic_DNA"/>
</dbReference>
<dbReference type="CTD" id="20200725"/>
<dbReference type="Proteomes" id="UP000015101">
    <property type="component" value="Unassembled WGS sequence"/>
</dbReference>
<gene>
    <name evidence="2" type="primary">20200725</name>
    <name evidence="1" type="ORF">HELRODRAFT_164891</name>
</gene>
<evidence type="ECO:0000313" key="3">
    <source>
        <dbReference type="Proteomes" id="UP000015101"/>
    </source>
</evidence>
<reference evidence="1 3" key="2">
    <citation type="journal article" date="2013" name="Nature">
        <title>Insights into bilaterian evolution from three spiralian genomes.</title>
        <authorList>
            <person name="Simakov O."/>
            <person name="Marletaz F."/>
            <person name="Cho S.J."/>
            <person name="Edsinger-Gonzales E."/>
            <person name="Havlak P."/>
            <person name="Hellsten U."/>
            <person name="Kuo D.H."/>
            <person name="Larsson T."/>
            <person name="Lv J."/>
            <person name="Arendt D."/>
            <person name="Savage R."/>
            <person name="Osoegawa K."/>
            <person name="de Jong P."/>
            <person name="Grimwood J."/>
            <person name="Chapman J.A."/>
            <person name="Shapiro H."/>
            <person name="Aerts A."/>
            <person name="Otillar R.P."/>
            <person name="Terry A.Y."/>
            <person name="Boore J.L."/>
            <person name="Grigoriev I.V."/>
            <person name="Lindberg D.R."/>
            <person name="Seaver E.C."/>
            <person name="Weisblat D.A."/>
            <person name="Putnam N.H."/>
            <person name="Rokhsar D.S."/>
        </authorList>
    </citation>
    <scope>NUCLEOTIDE SEQUENCE</scope>
</reference>
<reference evidence="3" key="1">
    <citation type="submission" date="2012-12" db="EMBL/GenBank/DDBJ databases">
        <authorList>
            <person name="Hellsten U."/>
            <person name="Grimwood J."/>
            <person name="Chapman J.A."/>
            <person name="Shapiro H."/>
            <person name="Aerts A."/>
            <person name="Otillar R.P."/>
            <person name="Terry A.Y."/>
            <person name="Boore J.L."/>
            <person name="Simakov O."/>
            <person name="Marletaz F."/>
            <person name="Cho S.-J."/>
            <person name="Edsinger-Gonzales E."/>
            <person name="Havlak P."/>
            <person name="Kuo D.-H."/>
            <person name="Larsson T."/>
            <person name="Lv J."/>
            <person name="Arendt D."/>
            <person name="Savage R."/>
            <person name="Osoegawa K."/>
            <person name="de Jong P."/>
            <person name="Lindberg D.R."/>
            <person name="Seaver E.C."/>
            <person name="Weisblat D.A."/>
            <person name="Putnam N.H."/>
            <person name="Grigoriev I.V."/>
            <person name="Rokhsar D.S."/>
        </authorList>
    </citation>
    <scope>NUCLEOTIDE SEQUENCE</scope>
</reference>
<dbReference type="EMBL" id="KB097639">
    <property type="protein sequence ID" value="ESN92778.1"/>
    <property type="molecule type" value="Genomic_DNA"/>
</dbReference>
<protein>
    <submittedName>
        <fullName evidence="1 2">Uncharacterized protein</fullName>
    </submittedName>
</protein>
<dbReference type="HOGENOM" id="CLU_1273478_0_0_1"/>
<evidence type="ECO:0000313" key="2">
    <source>
        <dbReference type="EnsemblMetazoa" id="HelroP164891"/>
    </source>
</evidence>
<proteinExistence type="predicted"/>
<dbReference type="EnsemblMetazoa" id="HelroT164891">
    <property type="protein sequence ID" value="HelroP164891"/>
    <property type="gene ID" value="HelroG164891"/>
</dbReference>
<reference evidence="2" key="3">
    <citation type="submission" date="2015-06" db="UniProtKB">
        <authorList>
            <consortium name="EnsemblMetazoa"/>
        </authorList>
    </citation>
    <scope>IDENTIFICATION</scope>
</reference>
<sequence length="217" mass="25320">MEMQRKITSIDSKKVRHVEVSVETNEQYILNEQILDEMRLKEDKNEFQKIVFNIMDKIEQGERLQTTDNGKYEKSFFLTKAEEIIVAMKKITDILEKMGCPFTPSVNDNALILKNEQEKNQTEVTKNFSCKKCVTVSFVKLEKVVPLSKNEQERMQSAVTKNISFKKYVCVSFVYVEKVVPLSKSQRKQIEVVKNISCKKHICVSFVDIEKFVRLSM</sequence>
<dbReference type="RefSeq" id="XP_009029078.1">
    <property type="nucleotide sequence ID" value="XM_009030830.1"/>
</dbReference>
<dbReference type="KEGG" id="hro:HELRODRAFT_164891"/>
<evidence type="ECO:0000313" key="1">
    <source>
        <dbReference type="EMBL" id="ESN92778.1"/>
    </source>
</evidence>
<dbReference type="InParanoid" id="T1EVX5"/>
<dbReference type="GeneID" id="20200725"/>